<dbReference type="Pfam" id="PF08309">
    <property type="entry name" value="LVIVD"/>
    <property type="match status" value="1"/>
</dbReference>
<gene>
    <name evidence="1" type="ORF">J3U87_03685</name>
</gene>
<accession>A0A8A4TRB3</accession>
<dbReference type="AlphaFoldDB" id="A0A8A4TRB3"/>
<dbReference type="RefSeq" id="WP_237381676.1">
    <property type="nucleotide sequence ID" value="NZ_CP071793.1"/>
</dbReference>
<sequence>MNVPFRIALILFLFGITCFSGNARIVEIGRWGAGDHHAMHLRDGFLFCLSGPSTFDAYDVRDPNQVVHLERMDLGARVLDVLYREGFVYLLDTADTLTTLSLQNPENPTVTSVQSLPEYQWRHLRLREDRLFLEGDAQSQIYSLADPGSPSLAENFQGGTPPFVFFGAYMVEHVRSAGLLVTRQVSPNVWVQVGTFDLFDNDWPTDLRAVGNTLIASNYTGTFFVSMNLPENPALLGELPGRRQIHPLSEDAFYSVTRTQIQRLRLTENRMEVVRTYDIELPDLVLGAAFEDQTAVVSVAGYGLQAYILPEDANIVPGEAVRDTGSAHAVALKNHIAYVSHGMPGLRVLDVSDPRQPALLDTIQAGGEQYYDCWVMGDLLFSQTNMHREVYDIQNPNQPTLLYKTALGDSEFFPLYRAVIDEHHFVQTSDTQIRIMRIEENRELVEVNRLLVENDPEYNRVVSLGVAGDLILVGDIRGLVLIENPTQPNAQWAGRLDAGLDFNAFAGKGSTAFALAQDREAYRGRLVTLDLSDPTAPRVEAETLLPTDYDIPGTASNLVWDGIRLAVPTGGNGLVFFNVKNPLNPSKIAETSTPGTPSALVKGQGVKWFLADGTSGAMMIFELYRRIPPRER</sequence>
<dbReference type="KEGG" id="scor:J3U87_03685"/>
<proteinExistence type="predicted"/>
<name>A0A8A4TRB3_SULCO</name>
<evidence type="ECO:0000313" key="2">
    <source>
        <dbReference type="Proteomes" id="UP000663929"/>
    </source>
</evidence>
<dbReference type="InterPro" id="IPR013211">
    <property type="entry name" value="LVIVD"/>
</dbReference>
<protein>
    <recommendedName>
        <fullName evidence="3">LVIVD repeat-containing protein</fullName>
    </recommendedName>
</protein>
<dbReference type="Proteomes" id="UP000663929">
    <property type="component" value="Chromosome"/>
</dbReference>
<evidence type="ECO:0000313" key="1">
    <source>
        <dbReference type="EMBL" id="QTD51548.1"/>
    </source>
</evidence>
<keyword evidence="2" id="KW-1185">Reference proteome</keyword>
<evidence type="ECO:0008006" key="3">
    <source>
        <dbReference type="Google" id="ProtNLM"/>
    </source>
</evidence>
<organism evidence="1 2">
    <name type="scientific">Sulfidibacter corallicola</name>
    <dbReference type="NCBI Taxonomy" id="2818388"/>
    <lineage>
        <taxon>Bacteria</taxon>
        <taxon>Pseudomonadati</taxon>
        <taxon>Acidobacteriota</taxon>
        <taxon>Holophagae</taxon>
        <taxon>Acanthopleuribacterales</taxon>
        <taxon>Acanthopleuribacteraceae</taxon>
        <taxon>Sulfidibacter</taxon>
    </lineage>
</organism>
<reference evidence="1" key="1">
    <citation type="submission" date="2021-03" db="EMBL/GenBank/DDBJ databases">
        <title>Acanthopleuribacteraceae sp. M133.</title>
        <authorList>
            <person name="Wang G."/>
        </authorList>
    </citation>
    <scope>NUCLEOTIDE SEQUENCE</scope>
    <source>
        <strain evidence="1">M133</strain>
    </source>
</reference>
<dbReference type="EMBL" id="CP071793">
    <property type="protein sequence ID" value="QTD51548.1"/>
    <property type="molecule type" value="Genomic_DNA"/>
</dbReference>